<evidence type="ECO:0000256" key="5">
    <source>
        <dbReference type="ARBA" id="ARBA00022490"/>
    </source>
</evidence>
<dbReference type="InParanoid" id="A0A0H2RUK0"/>
<evidence type="ECO:0000256" key="3">
    <source>
        <dbReference type="ARBA" id="ARBA00010417"/>
    </source>
</evidence>
<feature type="domain" description="PSMD12/CSN4-like N-terminal" evidence="9">
    <location>
        <begin position="12"/>
        <end position="218"/>
    </location>
</feature>
<feature type="domain" description="PCI" evidence="8">
    <location>
        <begin position="324"/>
        <end position="388"/>
    </location>
</feature>
<dbReference type="Pfam" id="PF01399">
    <property type="entry name" value="PCI"/>
    <property type="match status" value="1"/>
</dbReference>
<dbReference type="EMBL" id="KQ085926">
    <property type="protein sequence ID" value="KLO15700.1"/>
    <property type="molecule type" value="Genomic_DNA"/>
</dbReference>
<gene>
    <name evidence="10" type="ORF">SCHPADRAFT_995699</name>
</gene>
<sequence>MEGKLAKLQTLAQKDKSQAYTSLLLEALAQPNPTAVAQDVHTLVQVVLTQDHVGLVVGRQVLAELVKQLKEGAVKDNELRKQIIKDTLAVAQPRLVSYEEQVNILRFQLADILEAEEEWTEAAKILTGISMDSGQRSLPDEEKLKVNIRVVRLFLEDENSELADIYYKRAALLVDSTKDRETVLSFKLCQARINDYTSRFLEAATRYHELSFTGEIDEEERTFMLSASVTCAVLAPAGPNRSRVLAALCRDERTAQLPSYNILTKMFLDRILRPAEVKEFEATLKPHQLAQVAQSSSDRLAATVADDDEMVTGETVSTRTGPSTVLDRAVLEHNLLASSKIYSNITFYGLGALLDLTPGAAETMARRMIEQGRLKGWIDQVERLIWFEDSKEGQDDAQGKAGGLGDVDLKSEDTGAPYTKRWDQQIRMTAANVEAIVQHLSEKNLVTFTES</sequence>
<evidence type="ECO:0000259" key="9">
    <source>
        <dbReference type="Pfam" id="PF22241"/>
    </source>
</evidence>
<evidence type="ECO:0000256" key="7">
    <source>
        <dbReference type="ARBA" id="ARBA00023242"/>
    </source>
</evidence>
<name>A0A0H2RUK0_9AGAM</name>
<evidence type="ECO:0000256" key="6">
    <source>
        <dbReference type="ARBA" id="ARBA00022790"/>
    </source>
</evidence>
<protein>
    <recommendedName>
        <fullName evidence="4">COP9 signalosome complex subunit 4</fullName>
    </recommendedName>
</protein>
<proteinExistence type="inferred from homology"/>
<dbReference type="PANTHER" id="PTHR10855:SF2">
    <property type="entry name" value="COP9 SIGNALOSOME COMPLEX SUBUNIT 4"/>
    <property type="match status" value="1"/>
</dbReference>
<dbReference type="PANTHER" id="PTHR10855">
    <property type="entry name" value="26S PROTEASOME NON-ATPASE REGULATORY SUBUNIT 12/COP9 SIGNALOSOME COMPLEX SUBUNIT 4"/>
    <property type="match status" value="1"/>
</dbReference>
<dbReference type="AlphaFoldDB" id="A0A0H2RUK0"/>
<dbReference type="InterPro" id="IPR040134">
    <property type="entry name" value="PSMD12/CSN4"/>
</dbReference>
<evidence type="ECO:0000256" key="4">
    <source>
        <dbReference type="ARBA" id="ARBA00014881"/>
    </source>
</evidence>
<evidence type="ECO:0000259" key="8">
    <source>
        <dbReference type="Pfam" id="PF01399"/>
    </source>
</evidence>
<dbReference type="Gene3D" id="1.10.10.10">
    <property type="entry name" value="Winged helix-like DNA-binding domain superfamily/Winged helix DNA-binding domain"/>
    <property type="match status" value="1"/>
</dbReference>
<dbReference type="OrthoDB" id="295656at2759"/>
<reference evidence="10 11" key="1">
    <citation type="submission" date="2015-04" db="EMBL/GenBank/DDBJ databases">
        <title>Complete genome sequence of Schizopora paradoxa KUC8140, a cosmopolitan wood degrader in East Asia.</title>
        <authorList>
            <consortium name="DOE Joint Genome Institute"/>
            <person name="Min B."/>
            <person name="Park H."/>
            <person name="Jang Y."/>
            <person name="Kim J.-J."/>
            <person name="Kim K.H."/>
            <person name="Pangilinan J."/>
            <person name="Lipzen A."/>
            <person name="Riley R."/>
            <person name="Grigoriev I.V."/>
            <person name="Spatafora J.W."/>
            <person name="Choi I.-G."/>
        </authorList>
    </citation>
    <scope>NUCLEOTIDE SEQUENCE [LARGE SCALE GENOMIC DNA]</scope>
    <source>
        <strain evidence="10 11">KUC8140</strain>
    </source>
</reference>
<evidence type="ECO:0000256" key="1">
    <source>
        <dbReference type="ARBA" id="ARBA00004123"/>
    </source>
</evidence>
<dbReference type="FunFam" id="1.10.10.10:FF:000658">
    <property type="entry name" value="COP9 signalosome complex subunit 4, putative"/>
    <property type="match status" value="1"/>
</dbReference>
<organism evidence="10 11">
    <name type="scientific">Schizopora paradoxa</name>
    <dbReference type="NCBI Taxonomy" id="27342"/>
    <lineage>
        <taxon>Eukaryota</taxon>
        <taxon>Fungi</taxon>
        <taxon>Dikarya</taxon>
        <taxon>Basidiomycota</taxon>
        <taxon>Agaricomycotina</taxon>
        <taxon>Agaricomycetes</taxon>
        <taxon>Hymenochaetales</taxon>
        <taxon>Schizoporaceae</taxon>
        <taxon>Schizopora</taxon>
    </lineage>
</organism>
<evidence type="ECO:0000313" key="10">
    <source>
        <dbReference type="EMBL" id="KLO15700.1"/>
    </source>
</evidence>
<keyword evidence="6" id="KW-0736">Signalosome</keyword>
<comment type="similarity">
    <text evidence="3">Belongs to the CSN4 family.</text>
</comment>
<evidence type="ECO:0000256" key="2">
    <source>
        <dbReference type="ARBA" id="ARBA00004496"/>
    </source>
</evidence>
<keyword evidence="11" id="KW-1185">Reference proteome</keyword>
<dbReference type="GO" id="GO:0008180">
    <property type="term" value="C:COP9 signalosome"/>
    <property type="evidence" value="ECO:0007669"/>
    <property type="project" value="UniProtKB-KW"/>
</dbReference>
<dbReference type="Pfam" id="PF22241">
    <property type="entry name" value="PSMD12-CSN4_N"/>
    <property type="match status" value="1"/>
</dbReference>
<dbReference type="Proteomes" id="UP000053477">
    <property type="component" value="Unassembled WGS sequence"/>
</dbReference>
<dbReference type="STRING" id="27342.A0A0H2RUK0"/>
<accession>A0A0H2RUK0</accession>
<dbReference type="FunCoup" id="A0A0H2RUK0">
    <property type="interactions" value="331"/>
</dbReference>
<dbReference type="InterPro" id="IPR000717">
    <property type="entry name" value="PCI_dom"/>
</dbReference>
<evidence type="ECO:0000313" key="11">
    <source>
        <dbReference type="Proteomes" id="UP000053477"/>
    </source>
</evidence>
<dbReference type="GO" id="GO:0005829">
    <property type="term" value="C:cytosol"/>
    <property type="evidence" value="ECO:0007669"/>
    <property type="project" value="TreeGrafter"/>
</dbReference>
<dbReference type="InterPro" id="IPR036390">
    <property type="entry name" value="WH_DNA-bd_sf"/>
</dbReference>
<keyword evidence="5" id="KW-0963">Cytoplasm</keyword>
<comment type="subcellular location">
    <subcellularLocation>
        <location evidence="2">Cytoplasm</location>
    </subcellularLocation>
    <subcellularLocation>
        <location evidence="1">Nucleus</location>
    </subcellularLocation>
</comment>
<dbReference type="SUPFAM" id="SSF46785">
    <property type="entry name" value="Winged helix' DNA-binding domain"/>
    <property type="match status" value="1"/>
</dbReference>
<keyword evidence="7" id="KW-0539">Nucleus</keyword>
<dbReference type="InterPro" id="IPR054559">
    <property type="entry name" value="PSMD12-CSN4-like_N"/>
</dbReference>
<dbReference type="InterPro" id="IPR036388">
    <property type="entry name" value="WH-like_DNA-bd_sf"/>
</dbReference>